<dbReference type="PANTHER" id="PTHR10857:SF106">
    <property type="entry name" value="C2 DOMAIN-CONTAINING PROTEIN"/>
    <property type="match status" value="1"/>
</dbReference>
<evidence type="ECO:0000259" key="5">
    <source>
        <dbReference type="PROSITE" id="PS50234"/>
    </source>
</evidence>
<gene>
    <name evidence="6" type="ORF">MNOR_LOCUS15912</name>
</gene>
<dbReference type="InterPro" id="IPR035892">
    <property type="entry name" value="C2_domain_sf"/>
</dbReference>
<evidence type="ECO:0000259" key="4">
    <source>
        <dbReference type="PROSITE" id="PS50004"/>
    </source>
</evidence>
<organism evidence="6 7">
    <name type="scientific">Meganyctiphanes norvegica</name>
    <name type="common">Northern krill</name>
    <name type="synonym">Thysanopoda norvegica</name>
    <dbReference type="NCBI Taxonomy" id="48144"/>
    <lineage>
        <taxon>Eukaryota</taxon>
        <taxon>Metazoa</taxon>
        <taxon>Ecdysozoa</taxon>
        <taxon>Arthropoda</taxon>
        <taxon>Crustacea</taxon>
        <taxon>Multicrustacea</taxon>
        <taxon>Malacostraca</taxon>
        <taxon>Eumalacostraca</taxon>
        <taxon>Eucarida</taxon>
        <taxon>Euphausiacea</taxon>
        <taxon>Euphausiidae</taxon>
        <taxon>Meganyctiphanes</taxon>
    </lineage>
</organism>
<dbReference type="GO" id="GO:0032991">
    <property type="term" value="C:protein-containing complex"/>
    <property type="evidence" value="ECO:0007669"/>
    <property type="project" value="UniProtKB-ARBA"/>
</dbReference>
<feature type="region of interest" description="Disordered" evidence="3">
    <location>
        <begin position="97"/>
        <end position="118"/>
    </location>
</feature>
<dbReference type="SUPFAM" id="SSF53300">
    <property type="entry name" value="vWA-like"/>
    <property type="match status" value="1"/>
</dbReference>
<proteinExistence type="inferred from homology"/>
<dbReference type="EMBL" id="CAXKWB010010178">
    <property type="protein sequence ID" value="CAL4097121.1"/>
    <property type="molecule type" value="Genomic_DNA"/>
</dbReference>
<reference evidence="6 7" key="1">
    <citation type="submission" date="2024-05" db="EMBL/GenBank/DDBJ databases">
        <authorList>
            <person name="Wallberg A."/>
        </authorList>
    </citation>
    <scope>NUCLEOTIDE SEQUENCE [LARGE SCALE GENOMIC DNA]</scope>
</reference>
<dbReference type="InterPro" id="IPR010734">
    <property type="entry name" value="Copine_C"/>
</dbReference>
<dbReference type="AlphaFoldDB" id="A0AAV2QRG5"/>
<dbReference type="Proteomes" id="UP001497623">
    <property type="component" value="Unassembled WGS sequence"/>
</dbReference>
<evidence type="ECO:0000256" key="3">
    <source>
        <dbReference type="SAM" id="MobiDB-lite"/>
    </source>
</evidence>
<keyword evidence="7" id="KW-1185">Reference proteome</keyword>
<evidence type="ECO:0000313" key="7">
    <source>
        <dbReference type="Proteomes" id="UP001497623"/>
    </source>
</evidence>
<dbReference type="Pfam" id="PF07002">
    <property type="entry name" value="Copine"/>
    <property type="match status" value="1"/>
</dbReference>
<dbReference type="GO" id="GO:0005544">
    <property type="term" value="F:calcium-dependent phospholipid binding"/>
    <property type="evidence" value="ECO:0007669"/>
    <property type="project" value="InterPro"/>
</dbReference>
<evidence type="ECO:0000256" key="2">
    <source>
        <dbReference type="ARBA" id="ARBA00022737"/>
    </source>
</evidence>
<dbReference type="InterPro" id="IPR037768">
    <property type="entry name" value="C2B_Copine"/>
</dbReference>
<dbReference type="InterPro" id="IPR002035">
    <property type="entry name" value="VWF_A"/>
</dbReference>
<evidence type="ECO:0000256" key="1">
    <source>
        <dbReference type="ARBA" id="ARBA00009048"/>
    </source>
</evidence>
<dbReference type="Pfam" id="PF00168">
    <property type="entry name" value="C2"/>
    <property type="match status" value="2"/>
</dbReference>
<dbReference type="GO" id="GO:0071277">
    <property type="term" value="P:cellular response to calcium ion"/>
    <property type="evidence" value="ECO:0007669"/>
    <property type="project" value="TreeGrafter"/>
</dbReference>
<name>A0AAV2QRG5_MEGNR</name>
<dbReference type="InterPro" id="IPR000008">
    <property type="entry name" value="C2_dom"/>
</dbReference>
<sequence length="679" mass="75690">MAEALKPDITTLTLTSPQKRSSIPPKKPPRLSMTPDEICSGTNAIKISESDRLTRFQRNIQGTDINVKDGENHEDSKQCKSIYSDRSISMNESEFRNMRTTQEDDEETHYSNNHKTPERKASLGSMLLFASPGLTCSQSSKYSPSSAIVIPTGSSQSSHTEDSKTTGTEMELSIAAQNLSNGIMKGRVSPRCIIYLKDDADGDFQEVGQTEILKNQSNPLWIKKVILSHQVNLVQSLRLSLYNWNLEHKTIEKQELLGHIYTSLDLLVNLDGRQLCLPLKNGKSMVLVNCDPVSNSKEEITLEFGGEALANLDVFSKSDPFLIIYRRSNGCTDTFVPVHRTETIMDNLNPVWKPFSIPGGLLSGGDHYRMIKIECWDWDTDGNHDHIGECYTTLSRLLSGPSSDNVYDLKKPKYDKEHSSSKTGKLVLKSISSTWESSFQEHINRGTSLQWTVAIDFSAQTGGEPLHAAREFMYALGDLKTVVKQFQKDETAISAFGFLGGNKGIFPLRKETQDLDFRNVDDICEAYQQVLEKGVSEGSTSDIAAPLKYIFPSIQGHQDGSNYHVLIILTGPGYRETSEMSQLLLEASVLPISIVIIGVGDGIFSDLKKFENNTSYGQGSSMRSNLTFLGRSDLLNKSGLSQWSSEFSREILKHLPQQLVTWKRMKGLKPGLFRKNSGI</sequence>
<dbReference type="PROSITE" id="PS50234">
    <property type="entry name" value="VWFA"/>
    <property type="match status" value="1"/>
</dbReference>
<dbReference type="InterPro" id="IPR045052">
    <property type="entry name" value="Copine"/>
</dbReference>
<protein>
    <recommendedName>
        <fullName evidence="8">C2 domain-containing protein</fullName>
    </recommendedName>
</protein>
<evidence type="ECO:0000313" key="6">
    <source>
        <dbReference type="EMBL" id="CAL4097121.1"/>
    </source>
</evidence>
<dbReference type="SMART" id="SM00239">
    <property type="entry name" value="C2"/>
    <property type="match status" value="2"/>
</dbReference>
<feature type="region of interest" description="Disordered" evidence="3">
    <location>
        <begin position="1"/>
        <end position="37"/>
    </location>
</feature>
<dbReference type="Gene3D" id="2.60.40.150">
    <property type="entry name" value="C2 domain"/>
    <property type="match status" value="2"/>
</dbReference>
<dbReference type="InterPro" id="IPR036465">
    <property type="entry name" value="vWFA_dom_sf"/>
</dbReference>
<dbReference type="PANTHER" id="PTHR10857">
    <property type="entry name" value="COPINE"/>
    <property type="match status" value="1"/>
</dbReference>
<dbReference type="GO" id="GO:0005886">
    <property type="term" value="C:plasma membrane"/>
    <property type="evidence" value="ECO:0007669"/>
    <property type="project" value="TreeGrafter"/>
</dbReference>
<keyword evidence="2" id="KW-0677">Repeat</keyword>
<feature type="domain" description="C2" evidence="4">
    <location>
        <begin position="280"/>
        <end position="407"/>
    </location>
</feature>
<dbReference type="SUPFAM" id="SSF49562">
    <property type="entry name" value="C2 domain (Calcium/lipid-binding domain, CaLB)"/>
    <property type="match status" value="2"/>
</dbReference>
<feature type="domain" description="VWFA" evidence="5">
    <location>
        <begin position="450"/>
        <end position="651"/>
    </location>
</feature>
<comment type="caution">
    <text evidence="6">The sequence shown here is derived from an EMBL/GenBank/DDBJ whole genome shotgun (WGS) entry which is preliminary data.</text>
</comment>
<feature type="domain" description="C2" evidence="4">
    <location>
        <begin position="151"/>
        <end position="277"/>
    </location>
</feature>
<dbReference type="CDD" id="cd04047">
    <property type="entry name" value="C2B_Copine"/>
    <property type="match status" value="1"/>
</dbReference>
<comment type="similarity">
    <text evidence="1">Belongs to the copine family.</text>
</comment>
<evidence type="ECO:0008006" key="8">
    <source>
        <dbReference type="Google" id="ProtNLM"/>
    </source>
</evidence>
<dbReference type="PROSITE" id="PS50004">
    <property type="entry name" value="C2"/>
    <property type="match status" value="2"/>
</dbReference>
<accession>A0AAV2QRG5</accession>